<keyword evidence="2" id="KW-1185">Reference proteome</keyword>
<gene>
    <name evidence="1" type="ORF">X777_08775</name>
</gene>
<dbReference type="PANTHER" id="PTHR47326:SF1">
    <property type="entry name" value="HTH PSQ-TYPE DOMAIN-CONTAINING PROTEIN"/>
    <property type="match status" value="1"/>
</dbReference>
<evidence type="ECO:0008006" key="3">
    <source>
        <dbReference type="Google" id="ProtNLM"/>
    </source>
</evidence>
<evidence type="ECO:0000313" key="2">
    <source>
        <dbReference type="Proteomes" id="UP000053097"/>
    </source>
</evidence>
<dbReference type="InterPro" id="IPR036397">
    <property type="entry name" value="RNaseH_sf"/>
</dbReference>
<name>A0A026W8E9_OOCBI</name>
<organism evidence="1 2">
    <name type="scientific">Ooceraea biroi</name>
    <name type="common">Clonal raider ant</name>
    <name type="synonym">Cerapachys biroi</name>
    <dbReference type="NCBI Taxonomy" id="2015173"/>
    <lineage>
        <taxon>Eukaryota</taxon>
        <taxon>Metazoa</taxon>
        <taxon>Ecdysozoa</taxon>
        <taxon>Arthropoda</taxon>
        <taxon>Hexapoda</taxon>
        <taxon>Insecta</taxon>
        <taxon>Pterygota</taxon>
        <taxon>Neoptera</taxon>
        <taxon>Endopterygota</taxon>
        <taxon>Hymenoptera</taxon>
        <taxon>Apocrita</taxon>
        <taxon>Aculeata</taxon>
        <taxon>Formicoidea</taxon>
        <taxon>Formicidae</taxon>
        <taxon>Dorylinae</taxon>
        <taxon>Ooceraea</taxon>
    </lineage>
</organism>
<dbReference type="OrthoDB" id="9986793at2759"/>
<proteinExistence type="predicted"/>
<reference evidence="1 2" key="1">
    <citation type="journal article" date="2014" name="Curr. Biol.">
        <title>The genome of the clonal raider ant Cerapachys biroi.</title>
        <authorList>
            <person name="Oxley P.R."/>
            <person name="Ji L."/>
            <person name="Fetter-Pruneda I."/>
            <person name="McKenzie S.K."/>
            <person name="Li C."/>
            <person name="Hu H."/>
            <person name="Zhang G."/>
            <person name="Kronauer D.J."/>
        </authorList>
    </citation>
    <scope>NUCLEOTIDE SEQUENCE [LARGE SCALE GENOMIC DNA]</scope>
</reference>
<accession>A0A026W8E9</accession>
<dbReference type="EMBL" id="KK107346">
    <property type="protein sequence ID" value="EZA52377.1"/>
    <property type="molecule type" value="Genomic_DNA"/>
</dbReference>
<dbReference type="OMA" id="PPHFANI"/>
<dbReference type="Proteomes" id="UP000053097">
    <property type="component" value="Unassembled WGS sequence"/>
</dbReference>
<dbReference type="GO" id="GO:0003676">
    <property type="term" value="F:nucleic acid binding"/>
    <property type="evidence" value="ECO:0007669"/>
    <property type="project" value="InterPro"/>
</dbReference>
<dbReference type="AlphaFoldDB" id="A0A026W8E9"/>
<sequence length="136" mass="15770">YCNLLQNHLPALLENVPLHIRRKMWFQQDGAPPHFANITKQLLYEKCGDKWIGCGGPVQWSPRSPDLTPLDFFLWGYVKEKVMFEPPTTKENMKQRIRDACASVTSEMLKNVRSNLLLRINTCLQVHGGHFEHLIN</sequence>
<evidence type="ECO:0000313" key="1">
    <source>
        <dbReference type="EMBL" id="EZA52377.1"/>
    </source>
</evidence>
<protein>
    <recommendedName>
        <fullName evidence="3">Transposable element Tc3 transposase</fullName>
    </recommendedName>
</protein>
<dbReference type="Gene3D" id="3.30.420.10">
    <property type="entry name" value="Ribonuclease H-like superfamily/Ribonuclease H"/>
    <property type="match status" value="1"/>
</dbReference>
<dbReference type="PANTHER" id="PTHR47326">
    <property type="entry name" value="TRANSPOSABLE ELEMENT TC3 TRANSPOSASE-LIKE PROTEIN"/>
    <property type="match status" value="1"/>
</dbReference>
<feature type="non-terminal residue" evidence="1">
    <location>
        <position position="1"/>
    </location>
</feature>